<dbReference type="PANTHER" id="PTHR13847:SF281">
    <property type="entry name" value="FAD DEPENDENT OXIDOREDUCTASE DOMAIN-CONTAINING PROTEIN"/>
    <property type="match status" value="1"/>
</dbReference>
<dbReference type="InterPro" id="IPR006076">
    <property type="entry name" value="FAD-dep_OxRdtase"/>
</dbReference>
<dbReference type="Gene3D" id="3.50.50.60">
    <property type="entry name" value="FAD/NAD(P)-binding domain"/>
    <property type="match status" value="1"/>
</dbReference>
<feature type="domain" description="FAD dependent oxidoreductase" evidence="3">
    <location>
        <begin position="35"/>
        <end position="389"/>
    </location>
</feature>
<protein>
    <submittedName>
        <fullName evidence="4">FAD dependent oxidoreductase</fullName>
    </submittedName>
</protein>
<evidence type="ECO:0000256" key="1">
    <source>
        <dbReference type="ARBA" id="ARBA00023002"/>
    </source>
</evidence>
<dbReference type="STRING" id="639283.Snov_0381"/>
<dbReference type="Pfam" id="PF01266">
    <property type="entry name" value="DAO"/>
    <property type="match status" value="1"/>
</dbReference>
<dbReference type="AlphaFoldDB" id="D7A2Z6"/>
<dbReference type="Proteomes" id="UP000006633">
    <property type="component" value="Chromosome"/>
</dbReference>
<dbReference type="RefSeq" id="WP_013165219.1">
    <property type="nucleotide sequence ID" value="NC_014217.1"/>
</dbReference>
<dbReference type="GO" id="GO:0005737">
    <property type="term" value="C:cytoplasm"/>
    <property type="evidence" value="ECO:0007669"/>
    <property type="project" value="TreeGrafter"/>
</dbReference>
<evidence type="ECO:0000259" key="3">
    <source>
        <dbReference type="Pfam" id="PF01266"/>
    </source>
</evidence>
<dbReference type="InterPro" id="IPR036188">
    <property type="entry name" value="FAD/NAD-bd_sf"/>
</dbReference>
<organism evidence="4 5">
    <name type="scientific">Ancylobacter novellus (strain ATCC 8093 / DSM 506 / JCM 20403 / CCM 1077 / IAM 12100 / NBRC 12443 / NCIMB 10456)</name>
    <name type="common">Starkeya novella</name>
    <dbReference type="NCBI Taxonomy" id="639283"/>
    <lineage>
        <taxon>Bacteria</taxon>
        <taxon>Pseudomonadati</taxon>
        <taxon>Pseudomonadota</taxon>
        <taxon>Alphaproteobacteria</taxon>
        <taxon>Hyphomicrobiales</taxon>
        <taxon>Xanthobacteraceae</taxon>
        <taxon>Ancylobacter</taxon>
    </lineage>
</organism>
<evidence type="ECO:0000313" key="4">
    <source>
        <dbReference type="EMBL" id="ADH87714.1"/>
    </source>
</evidence>
<dbReference type="eggNOG" id="COG0665">
    <property type="taxonomic scope" value="Bacteria"/>
</dbReference>
<dbReference type="SUPFAM" id="SSF51905">
    <property type="entry name" value="FAD/NAD(P)-binding domain"/>
    <property type="match status" value="1"/>
</dbReference>
<accession>D7A2Z6</accession>
<feature type="region of interest" description="Disordered" evidence="2">
    <location>
        <begin position="209"/>
        <end position="228"/>
    </location>
</feature>
<name>D7A2Z6_ANCN5</name>
<dbReference type="GO" id="GO:0016491">
    <property type="term" value="F:oxidoreductase activity"/>
    <property type="evidence" value="ECO:0007669"/>
    <property type="project" value="UniProtKB-KW"/>
</dbReference>
<dbReference type="Gene3D" id="3.30.9.10">
    <property type="entry name" value="D-Amino Acid Oxidase, subunit A, domain 2"/>
    <property type="match status" value="1"/>
</dbReference>
<evidence type="ECO:0000256" key="2">
    <source>
        <dbReference type="SAM" id="MobiDB-lite"/>
    </source>
</evidence>
<evidence type="ECO:0000313" key="5">
    <source>
        <dbReference type="Proteomes" id="UP000006633"/>
    </source>
</evidence>
<dbReference type="PANTHER" id="PTHR13847">
    <property type="entry name" value="SARCOSINE DEHYDROGENASE-RELATED"/>
    <property type="match status" value="1"/>
</dbReference>
<sequence>MSAADIFAEGFKAQPYWWDAAEPETDLDPLPARADAVVIGSGYAGLNAATELARAGLDVVVIDGERIGEGGSTRSGGMVSSGQKLVVGGAIKGIDPELFNRMIGDSISSFDYLQNLIQGEGLDADLKITGRFFGAHAPSLLQPTWHNGRILAEKTGVTVHLYDRANQRHAIGSDYYHGGIVVDEYGGLHPGKYHQALRQRARASGAKLRSHAKAGPVQDADGGLKRVPTTRGDILARHVVSATNGYTRKDGHPDLARRVVPVKSYQIATEPLPADLIETLIPRARMISDTRRDVIYSRPSPDGTRILFGSRPGFFEREDRDAAPAIYERMTEIWPELKAYRISHAWSGFVAMTVDKVAHMGRRDNSDFAVGCNGNGVALMSYLGYQTAQKILGRQNRTTAFDREQFTAVPLYSGNPWFVPIVAAWYRLQDWYERR</sequence>
<keyword evidence="1" id="KW-0560">Oxidoreductase</keyword>
<dbReference type="OrthoDB" id="9814969at2"/>
<dbReference type="EMBL" id="CP002026">
    <property type="protein sequence ID" value="ADH87714.1"/>
    <property type="molecule type" value="Genomic_DNA"/>
</dbReference>
<reference evidence="4 5" key="1">
    <citation type="journal article" date="2012" name="Stand. Genomic Sci.">
        <title>Complete genome sequence of the facultatively chemolithoautotrophic and methylotrophic alpha Proteobacterium Starkeya novella type strain (ATCC 8093(T)).</title>
        <authorList>
            <person name="Kappler U."/>
            <person name="Davenport K."/>
            <person name="Beatson S."/>
            <person name="Lucas S."/>
            <person name="Lapidus A."/>
            <person name="Copeland A."/>
            <person name="Berry K.W."/>
            <person name="Glavina Del Rio T."/>
            <person name="Hammon N."/>
            <person name="Dalin E."/>
            <person name="Tice H."/>
            <person name="Pitluck S."/>
            <person name="Richardson P."/>
            <person name="Bruce D."/>
            <person name="Goodwin L.A."/>
            <person name="Han C."/>
            <person name="Tapia R."/>
            <person name="Detter J.C."/>
            <person name="Chang Y.J."/>
            <person name="Jeffries C.D."/>
            <person name="Land M."/>
            <person name="Hauser L."/>
            <person name="Kyrpides N.C."/>
            <person name="Goker M."/>
            <person name="Ivanova N."/>
            <person name="Klenk H.P."/>
            <person name="Woyke T."/>
        </authorList>
    </citation>
    <scope>NUCLEOTIDE SEQUENCE [LARGE SCALE GENOMIC DNA]</scope>
    <source>
        <strain evidence="5">ATCC 8093 / DSM 506 / JCM 20403 / CCM 1077 / IAM 12100 / NBRC 12443 / NCIMB 10456</strain>
    </source>
</reference>
<dbReference type="KEGG" id="sno:Snov_0381"/>
<gene>
    <name evidence="4" type="ordered locus">Snov_0381</name>
</gene>
<dbReference type="HOGENOM" id="CLU_007884_3_3_5"/>
<proteinExistence type="predicted"/>
<keyword evidence="5" id="KW-1185">Reference proteome</keyword>